<evidence type="ECO:0000313" key="7">
    <source>
        <dbReference type="EMBL" id="KAH3862936.1"/>
    </source>
</evidence>
<keyword evidence="3" id="KW-0217">Developmental protein</keyword>
<dbReference type="Pfam" id="PF05806">
    <property type="entry name" value="Noggin"/>
    <property type="match status" value="1"/>
</dbReference>
<evidence type="ECO:0008006" key="9">
    <source>
        <dbReference type="Google" id="ProtNLM"/>
    </source>
</evidence>
<dbReference type="PANTHER" id="PTHR10494">
    <property type="entry name" value="BONE MORPHOGENETIC PROTEIN INHIBITOR, NOGGIN"/>
    <property type="match status" value="1"/>
</dbReference>
<dbReference type="Gene3D" id="2.10.90.10">
    <property type="entry name" value="Cystine-knot cytokines"/>
    <property type="match status" value="1"/>
</dbReference>
<feature type="signal peptide" evidence="6">
    <location>
        <begin position="1"/>
        <end position="28"/>
    </location>
</feature>
<comment type="caution">
    <text evidence="7">The sequence shown here is derived from an EMBL/GenBank/DDBJ whole genome shotgun (WGS) entry which is preliminary data.</text>
</comment>
<dbReference type="AlphaFoldDB" id="A0A9D4RC30"/>
<evidence type="ECO:0000256" key="3">
    <source>
        <dbReference type="ARBA" id="ARBA00022473"/>
    </source>
</evidence>
<proteinExistence type="inferred from homology"/>
<evidence type="ECO:0000313" key="8">
    <source>
        <dbReference type="Proteomes" id="UP000828390"/>
    </source>
</evidence>
<dbReference type="InterPro" id="IPR008717">
    <property type="entry name" value="Noggin"/>
</dbReference>
<evidence type="ECO:0000256" key="1">
    <source>
        <dbReference type="ARBA" id="ARBA00004613"/>
    </source>
</evidence>
<feature type="chain" id="PRO_5038941882" description="Noggin" evidence="6">
    <location>
        <begin position="29"/>
        <end position="235"/>
    </location>
</feature>
<evidence type="ECO:0000256" key="6">
    <source>
        <dbReference type="SAM" id="SignalP"/>
    </source>
</evidence>
<dbReference type="Proteomes" id="UP000828390">
    <property type="component" value="Unassembled WGS sequence"/>
</dbReference>
<sequence length="235" mass="26643">MTRRRAIMDGHVVLVFFTLSILRHTASAIVGTQTIDDPLLTALMENLPSSAQIKPKKLFRLLGNNFDPEWMSIEDPGQKVGHLQTGTDHFGMSSERVTDILKYLYHFNIDKNNGTANSIASFLRDLSTCTVKYTWEDLGHLVWPRFVKEGYCEESKPCSWPPGMTCKRGSVVTLKILRWICTRHKGTIDRRAKSNANRTGDRKGPDVTSVKLSNSLKCKWRKIPHEVTTSCECQC</sequence>
<comment type="similarity">
    <text evidence="2">Belongs to the noggin family.</text>
</comment>
<evidence type="ECO:0000256" key="5">
    <source>
        <dbReference type="ARBA" id="ARBA00022729"/>
    </source>
</evidence>
<evidence type="ECO:0000256" key="4">
    <source>
        <dbReference type="ARBA" id="ARBA00022525"/>
    </source>
</evidence>
<dbReference type="SUPFAM" id="SSF57501">
    <property type="entry name" value="Cystine-knot cytokines"/>
    <property type="match status" value="1"/>
</dbReference>
<dbReference type="GO" id="GO:0045596">
    <property type="term" value="P:negative regulation of cell differentiation"/>
    <property type="evidence" value="ECO:0007669"/>
    <property type="project" value="InterPro"/>
</dbReference>
<dbReference type="EMBL" id="JAIWYP010000002">
    <property type="protein sequence ID" value="KAH3862936.1"/>
    <property type="molecule type" value="Genomic_DNA"/>
</dbReference>
<reference evidence="7" key="2">
    <citation type="submission" date="2020-11" db="EMBL/GenBank/DDBJ databases">
        <authorList>
            <person name="McCartney M.A."/>
            <person name="Auch B."/>
            <person name="Kono T."/>
            <person name="Mallez S."/>
            <person name="Becker A."/>
            <person name="Gohl D.M."/>
            <person name="Silverstein K.A.T."/>
            <person name="Koren S."/>
            <person name="Bechman K.B."/>
            <person name="Herman A."/>
            <person name="Abrahante J.E."/>
            <person name="Garbe J."/>
        </authorList>
    </citation>
    <scope>NUCLEOTIDE SEQUENCE</scope>
    <source>
        <strain evidence="7">Duluth1</strain>
        <tissue evidence="7">Whole animal</tissue>
    </source>
</reference>
<accession>A0A9D4RC30</accession>
<reference evidence="7" key="1">
    <citation type="journal article" date="2019" name="bioRxiv">
        <title>The Genome of the Zebra Mussel, Dreissena polymorpha: A Resource for Invasive Species Research.</title>
        <authorList>
            <person name="McCartney M.A."/>
            <person name="Auch B."/>
            <person name="Kono T."/>
            <person name="Mallez S."/>
            <person name="Zhang Y."/>
            <person name="Obille A."/>
            <person name="Becker A."/>
            <person name="Abrahante J.E."/>
            <person name="Garbe J."/>
            <person name="Badalamenti J.P."/>
            <person name="Herman A."/>
            <person name="Mangelson H."/>
            <person name="Liachko I."/>
            <person name="Sullivan S."/>
            <person name="Sone E.D."/>
            <person name="Koren S."/>
            <person name="Silverstein K.A.T."/>
            <person name="Beckman K.B."/>
            <person name="Gohl D.M."/>
        </authorList>
    </citation>
    <scope>NUCLEOTIDE SEQUENCE</scope>
    <source>
        <strain evidence="7">Duluth1</strain>
        <tissue evidence="7">Whole animal</tissue>
    </source>
</reference>
<dbReference type="GO" id="GO:0005615">
    <property type="term" value="C:extracellular space"/>
    <property type="evidence" value="ECO:0007669"/>
    <property type="project" value="TreeGrafter"/>
</dbReference>
<name>A0A9D4RC30_DREPO</name>
<dbReference type="PANTHER" id="PTHR10494:SF6">
    <property type="entry name" value="NOGGIN"/>
    <property type="match status" value="1"/>
</dbReference>
<dbReference type="OrthoDB" id="5950649at2759"/>
<gene>
    <name evidence="7" type="ORF">DPMN_025911</name>
</gene>
<comment type="subcellular location">
    <subcellularLocation>
        <location evidence="1">Secreted</location>
    </subcellularLocation>
</comment>
<organism evidence="7 8">
    <name type="scientific">Dreissena polymorpha</name>
    <name type="common">Zebra mussel</name>
    <name type="synonym">Mytilus polymorpha</name>
    <dbReference type="NCBI Taxonomy" id="45954"/>
    <lineage>
        <taxon>Eukaryota</taxon>
        <taxon>Metazoa</taxon>
        <taxon>Spiralia</taxon>
        <taxon>Lophotrochozoa</taxon>
        <taxon>Mollusca</taxon>
        <taxon>Bivalvia</taxon>
        <taxon>Autobranchia</taxon>
        <taxon>Heteroconchia</taxon>
        <taxon>Euheterodonta</taxon>
        <taxon>Imparidentia</taxon>
        <taxon>Neoheterodontei</taxon>
        <taxon>Myida</taxon>
        <taxon>Dreissenoidea</taxon>
        <taxon>Dreissenidae</taxon>
        <taxon>Dreissena</taxon>
    </lineage>
</organism>
<keyword evidence="8" id="KW-1185">Reference proteome</keyword>
<keyword evidence="5 6" id="KW-0732">Signal</keyword>
<dbReference type="Gene3D" id="1.10.287.520">
    <property type="entry name" value="Helix hairpin bin"/>
    <property type="match status" value="1"/>
</dbReference>
<evidence type="ECO:0000256" key="2">
    <source>
        <dbReference type="ARBA" id="ARBA00007480"/>
    </source>
</evidence>
<protein>
    <recommendedName>
        <fullName evidence="9">Noggin</fullName>
    </recommendedName>
</protein>
<keyword evidence="4" id="KW-0964">Secreted</keyword>
<dbReference type="GO" id="GO:0009953">
    <property type="term" value="P:dorsal/ventral pattern formation"/>
    <property type="evidence" value="ECO:0007669"/>
    <property type="project" value="TreeGrafter"/>
</dbReference>
<dbReference type="InterPro" id="IPR029034">
    <property type="entry name" value="Cystine-knot_cytokine"/>
</dbReference>
<dbReference type="GO" id="GO:0030514">
    <property type="term" value="P:negative regulation of BMP signaling pathway"/>
    <property type="evidence" value="ECO:0007669"/>
    <property type="project" value="InterPro"/>
</dbReference>